<accession>A0A5U9VPF4</accession>
<name>A0A5U9VPF4_SALNE</name>
<dbReference type="EMBL" id="AAGVNP010000107">
    <property type="protein sequence ID" value="EBS4547753.1"/>
    <property type="molecule type" value="Genomic_DNA"/>
</dbReference>
<comment type="caution">
    <text evidence="1">The sequence shown here is derived from an EMBL/GenBank/DDBJ whole genome shotgun (WGS) entry which is preliminary data.</text>
</comment>
<dbReference type="AlphaFoldDB" id="A0A5U9VPF4"/>
<protein>
    <submittedName>
        <fullName evidence="1">Uncharacterized protein</fullName>
    </submittedName>
</protein>
<gene>
    <name evidence="1" type="ORF">DQK32_17940</name>
</gene>
<proteinExistence type="predicted"/>
<dbReference type="Proteomes" id="UP000839885">
    <property type="component" value="Unassembled WGS sequence"/>
</dbReference>
<reference evidence="1" key="1">
    <citation type="submission" date="2018-06" db="EMBL/GenBank/DDBJ databases">
        <authorList>
            <person name="Ashton P.M."/>
            <person name="Dallman T."/>
            <person name="Nair S."/>
            <person name="De Pinna E."/>
            <person name="Peters T."/>
            <person name="Grant K."/>
        </authorList>
    </citation>
    <scope>NUCLEOTIDE SEQUENCE [LARGE SCALE GENOMIC DNA]</scope>
    <source>
        <strain evidence="1">160804</strain>
    </source>
</reference>
<evidence type="ECO:0000313" key="1">
    <source>
        <dbReference type="EMBL" id="EBS4547753.1"/>
    </source>
</evidence>
<organism evidence="1">
    <name type="scientific">Salmonella newport</name>
    <dbReference type="NCBI Taxonomy" id="108619"/>
    <lineage>
        <taxon>Bacteria</taxon>
        <taxon>Pseudomonadati</taxon>
        <taxon>Pseudomonadota</taxon>
        <taxon>Gammaproteobacteria</taxon>
        <taxon>Enterobacterales</taxon>
        <taxon>Enterobacteriaceae</taxon>
        <taxon>Salmonella</taxon>
    </lineage>
</organism>
<sequence>MAKSRLIMNKAEQHKRLKILMTHAINEAVIAGVIPLTFRHRKMTSEGFTGITVCGKHTAINWKETEYDELRITIWWDYQPENITKLIIGRPENLKLLLPDVDRNAFRLVVGACASFYFDYKHKGILSDRGKEFFSVYVRESTAGDIDKMGEVKPFCYSISELVRPLRRIVSPAGGRYG</sequence>